<dbReference type="Proteomes" id="UP000269301">
    <property type="component" value="Unassembled WGS sequence"/>
</dbReference>
<dbReference type="PIRSF" id="PIRSF001430">
    <property type="entry name" value="tRNA_psdUrid_synth"/>
    <property type="match status" value="1"/>
</dbReference>
<evidence type="ECO:0000256" key="2">
    <source>
        <dbReference type="ARBA" id="ARBA00022694"/>
    </source>
</evidence>
<reference evidence="9 10" key="1">
    <citation type="journal article" date="2016" name="Int. J. Syst. Evol. Microbiol.">
        <title>Oceanobacillus halophilus sp. nov., a novel moderately halophilic bacterium from a hypersaline lake.</title>
        <authorList>
            <person name="Amoozegar M.A."/>
            <person name="Bagheri M."/>
            <person name="Makhdoumi A."/>
            <person name="Nikou M.M."/>
            <person name="Fazeli S.A.S."/>
            <person name="Schumann P."/>
            <person name="Sproer C."/>
            <person name="Sanchez-Porro C."/>
            <person name="Ventosa A."/>
        </authorList>
    </citation>
    <scope>NUCLEOTIDE SEQUENCE [LARGE SCALE GENOMIC DNA]</scope>
    <source>
        <strain evidence="9 10">DSM 23996</strain>
    </source>
</reference>
<keyword evidence="2 4" id="KW-0819">tRNA processing</keyword>
<evidence type="ECO:0000256" key="1">
    <source>
        <dbReference type="ARBA" id="ARBA00009375"/>
    </source>
</evidence>
<dbReference type="GO" id="GO:0031119">
    <property type="term" value="P:tRNA pseudouridine synthesis"/>
    <property type="evidence" value="ECO:0007669"/>
    <property type="project" value="UniProtKB-UniRule"/>
</dbReference>
<dbReference type="Pfam" id="PF01416">
    <property type="entry name" value="PseudoU_synth_1"/>
    <property type="match status" value="2"/>
</dbReference>
<evidence type="ECO:0000256" key="7">
    <source>
        <dbReference type="RuleBase" id="RU003792"/>
    </source>
</evidence>
<evidence type="ECO:0000256" key="6">
    <source>
        <dbReference type="PIRSR" id="PIRSR001430-2"/>
    </source>
</evidence>
<feature type="active site" description="Nucleophile" evidence="4 5">
    <location>
        <position position="53"/>
    </location>
</feature>
<dbReference type="AlphaFoldDB" id="A0A494ZZD7"/>
<evidence type="ECO:0000256" key="4">
    <source>
        <dbReference type="HAMAP-Rule" id="MF_00171"/>
    </source>
</evidence>
<evidence type="ECO:0000259" key="8">
    <source>
        <dbReference type="Pfam" id="PF01416"/>
    </source>
</evidence>
<evidence type="ECO:0000313" key="9">
    <source>
        <dbReference type="EMBL" id="RKQ32314.1"/>
    </source>
</evidence>
<comment type="catalytic activity">
    <reaction evidence="4 7">
        <text>uridine(38/39/40) in tRNA = pseudouridine(38/39/40) in tRNA</text>
        <dbReference type="Rhea" id="RHEA:22376"/>
        <dbReference type="Rhea" id="RHEA-COMP:10085"/>
        <dbReference type="Rhea" id="RHEA-COMP:10087"/>
        <dbReference type="ChEBI" id="CHEBI:65314"/>
        <dbReference type="ChEBI" id="CHEBI:65315"/>
        <dbReference type="EC" id="5.4.99.12"/>
    </reaction>
</comment>
<dbReference type="FunFam" id="3.30.70.580:FF:000001">
    <property type="entry name" value="tRNA pseudouridine synthase A"/>
    <property type="match status" value="1"/>
</dbReference>
<evidence type="ECO:0000313" key="10">
    <source>
        <dbReference type="Proteomes" id="UP000269301"/>
    </source>
</evidence>
<dbReference type="InterPro" id="IPR001406">
    <property type="entry name" value="PsdUridine_synth_TruA"/>
</dbReference>
<proteinExistence type="inferred from homology"/>
<sequence length="253" mass="29306">MGRLRCTLQYDGTLFNGFQIQPGQRTVQGELEKVLAKMHKGRSVRIVASGRTDSGVHAKGQVIHFDSFQRIPGEKWKQALNAQLPSDIYINHVESVSDDFHARFNVVEKEYHYYVLNQTQPDIFKRNYVYHFPYKLDIEKMKEACRYLEGTHDFTTFSSAKATVKGTKVRTIYQASVWNNGSEIEFIFRGSGFLYNMVRILVSVLLDVGQGKRNPEDIPDLLEKRDRRLVGKTIDPQGLYMWKVKYNDVEKNT</sequence>
<name>A0A494ZZD7_9BACI</name>
<feature type="domain" description="Pseudouridine synthase I TruA alpha/beta" evidence="8">
    <location>
        <begin position="144"/>
        <end position="247"/>
    </location>
</feature>
<comment type="caution">
    <text evidence="4">Lacks conserved residue(s) required for the propagation of feature annotation.</text>
</comment>
<comment type="subunit">
    <text evidence="4">Homodimer.</text>
</comment>
<feature type="binding site" evidence="4 6">
    <location>
        <position position="111"/>
    </location>
    <ligand>
        <name>substrate</name>
    </ligand>
</feature>
<organism evidence="9 10">
    <name type="scientific">Oceanobacillus halophilus</name>
    <dbReference type="NCBI Taxonomy" id="930130"/>
    <lineage>
        <taxon>Bacteria</taxon>
        <taxon>Bacillati</taxon>
        <taxon>Bacillota</taxon>
        <taxon>Bacilli</taxon>
        <taxon>Bacillales</taxon>
        <taxon>Bacillaceae</taxon>
        <taxon>Oceanobacillus</taxon>
    </lineage>
</organism>
<dbReference type="InterPro" id="IPR020103">
    <property type="entry name" value="PsdUridine_synth_cat_dom_sf"/>
</dbReference>
<dbReference type="EC" id="5.4.99.12" evidence="4"/>
<feature type="domain" description="Pseudouridine synthase I TruA alpha/beta" evidence="8">
    <location>
        <begin position="9"/>
        <end position="105"/>
    </location>
</feature>
<dbReference type="OrthoDB" id="9811823at2"/>
<dbReference type="PANTHER" id="PTHR11142">
    <property type="entry name" value="PSEUDOURIDYLATE SYNTHASE"/>
    <property type="match status" value="1"/>
</dbReference>
<dbReference type="EMBL" id="RBZP01000011">
    <property type="protein sequence ID" value="RKQ32314.1"/>
    <property type="molecule type" value="Genomic_DNA"/>
</dbReference>
<comment type="caution">
    <text evidence="9">The sequence shown here is derived from an EMBL/GenBank/DDBJ whole genome shotgun (WGS) entry which is preliminary data.</text>
</comment>
<evidence type="ECO:0000256" key="5">
    <source>
        <dbReference type="PIRSR" id="PIRSR001430-1"/>
    </source>
</evidence>
<keyword evidence="3 4" id="KW-0413">Isomerase</keyword>
<evidence type="ECO:0000256" key="3">
    <source>
        <dbReference type="ARBA" id="ARBA00023235"/>
    </source>
</evidence>
<dbReference type="Gene3D" id="3.30.70.580">
    <property type="entry name" value="Pseudouridine synthase I, catalytic domain, N-terminal subdomain"/>
    <property type="match status" value="1"/>
</dbReference>
<keyword evidence="10" id="KW-1185">Reference proteome</keyword>
<comment type="similarity">
    <text evidence="1 4 7">Belongs to the tRNA pseudouridine synthase TruA family.</text>
</comment>
<dbReference type="PANTHER" id="PTHR11142:SF0">
    <property type="entry name" value="TRNA PSEUDOURIDINE SYNTHASE-LIKE 1"/>
    <property type="match status" value="1"/>
</dbReference>
<dbReference type="GO" id="GO:0003723">
    <property type="term" value="F:RNA binding"/>
    <property type="evidence" value="ECO:0007669"/>
    <property type="project" value="InterPro"/>
</dbReference>
<dbReference type="NCBIfam" id="TIGR00071">
    <property type="entry name" value="hisT_truA"/>
    <property type="match status" value="1"/>
</dbReference>
<dbReference type="InterPro" id="IPR020095">
    <property type="entry name" value="PsdUridine_synth_TruA_C"/>
</dbReference>
<dbReference type="RefSeq" id="WP_121204859.1">
    <property type="nucleotide sequence ID" value="NZ_RBZP01000011.1"/>
</dbReference>
<dbReference type="InterPro" id="IPR020097">
    <property type="entry name" value="PsdUridine_synth_TruA_a/b_dom"/>
</dbReference>
<dbReference type="GO" id="GO:0160147">
    <property type="term" value="F:tRNA pseudouridine(38-40) synthase activity"/>
    <property type="evidence" value="ECO:0007669"/>
    <property type="project" value="UniProtKB-EC"/>
</dbReference>
<dbReference type="SUPFAM" id="SSF55120">
    <property type="entry name" value="Pseudouridine synthase"/>
    <property type="match status" value="1"/>
</dbReference>
<dbReference type="HAMAP" id="MF_00171">
    <property type="entry name" value="TruA"/>
    <property type="match status" value="1"/>
</dbReference>
<accession>A0A494ZZD7</accession>
<dbReference type="Gene3D" id="3.30.70.660">
    <property type="entry name" value="Pseudouridine synthase I, catalytic domain, C-terminal subdomain"/>
    <property type="match status" value="1"/>
</dbReference>
<protein>
    <recommendedName>
        <fullName evidence="4">tRNA pseudouridine synthase A</fullName>
        <ecNumber evidence="4">5.4.99.12</ecNumber>
    </recommendedName>
    <alternativeName>
        <fullName evidence="4">tRNA pseudouridine(38-40) synthase</fullName>
    </alternativeName>
    <alternativeName>
        <fullName evidence="4">tRNA pseudouridylate synthase I</fullName>
    </alternativeName>
    <alternativeName>
        <fullName evidence="4">tRNA-uridine isomerase I</fullName>
    </alternativeName>
</protein>
<comment type="function">
    <text evidence="4">Formation of pseudouridine at positions 38, 39 and 40 in the anticodon stem and loop of transfer RNAs.</text>
</comment>
<dbReference type="CDD" id="cd02570">
    <property type="entry name" value="PseudoU_synth_EcTruA"/>
    <property type="match status" value="1"/>
</dbReference>
<gene>
    <name evidence="4 9" type="primary">truA</name>
    <name evidence="9" type="ORF">D8M06_13115</name>
</gene>
<dbReference type="InterPro" id="IPR020094">
    <property type="entry name" value="TruA/RsuA/RluB/E/F_N"/>
</dbReference>